<dbReference type="Proteomes" id="UP001519460">
    <property type="component" value="Unassembled WGS sequence"/>
</dbReference>
<name>A0ABD0M3H5_9CAEN</name>
<dbReference type="EMBL" id="JACVVK020000007">
    <property type="protein sequence ID" value="KAK7506369.1"/>
    <property type="molecule type" value="Genomic_DNA"/>
</dbReference>
<dbReference type="AlphaFoldDB" id="A0ABD0M3H5"/>
<dbReference type="Pfam" id="PF13927">
    <property type="entry name" value="Ig_3"/>
    <property type="match status" value="1"/>
</dbReference>
<dbReference type="PANTHER" id="PTHR23279">
    <property type="entry name" value="DEFECTIVE PROBOSCIS EXTENSION RESPONSE DPR -RELATED"/>
    <property type="match status" value="1"/>
</dbReference>
<dbReference type="SMART" id="SM00409">
    <property type="entry name" value="IG"/>
    <property type="match status" value="2"/>
</dbReference>
<dbReference type="InterPro" id="IPR036179">
    <property type="entry name" value="Ig-like_dom_sf"/>
</dbReference>
<proteinExistence type="predicted"/>
<organism evidence="2 3">
    <name type="scientific">Batillaria attramentaria</name>
    <dbReference type="NCBI Taxonomy" id="370345"/>
    <lineage>
        <taxon>Eukaryota</taxon>
        <taxon>Metazoa</taxon>
        <taxon>Spiralia</taxon>
        <taxon>Lophotrochozoa</taxon>
        <taxon>Mollusca</taxon>
        <taxon>Gastropoda</taxon>
        <taxon>Caenogastropoda</taxon>
        <taxon>Sorbeoconcha</taxon>
        <taxon>Cerithioidea</taxon>
        <taxon>Batillariidae</taxon>
        <taxon>Batillaria</taxon>
    </lineage>
</organism>
<protein>
    <recommendedName>
        <fullName evidence="1">Ig-like domain-containing protein</fullName>
    </recommendedName>
</protein>
<comment type="caution">
    <text evidence="2">The sequence shown here is derived from an EMBL/GenBank/DDBJ whole genome shotgun (WGS) entry which is preliminary data.</text>
</comment>
<dbReference type="InterPro" id="IPR003599">
    <property type="entry name" value="Ig_sub"/>
</dbReference>
<dbReference type="InterPro" id="IPR013783">
    <property type="entry name" value="Ig-like_fold"/>
</dbReference>
<gene>
    <name evidence="2" type="ORF">BaRGS_00002481</name>
</gene>
<dbReference type="SUPFAM" id="SSF48726">
    <property type="entry name" value="Immunoglobulin"/>
    <property type="match status" value="2"/>
</dbReference>
<dbReference type="InterPro" id="IPR037448">
    <property type="entry name" value="Zig-8"/>
</dbReference>
<evidence type="ECO:0000313" key="2">
    <source>
        <dbReference type="EMBL" id="KAK7506369.1"/>
    </source>
</evidence>
<dbReference type="Gene3D" id="2.60.40.10">
    <property type="entry name" value="Immunoglobulins"/>
    <property type="match status" value="2"/>
</dbReference>
<dbReference type="CDD" id="cd00096">
    <property type="entry name" value="Ig"/>
    <property type="match status" value="1"/>
</dbReference>
<sequence length="261" mass="29645">MTVVLKGLIISSAVQSALFFGLSHQIIWRRASDPNPLTIGDLVYVADDRYSIQSVPERQEWNLRIKNVVKQDAGVYECQISSRYKLIHHIMLRVNMTERPQRERYVNFKKDITMNGTRFVEKGDSIHLVCNASGQNYPPEDLDWFKDGVKVTADGLRHITIDKFRLLPSKMLVSVLDKKYSEMSDAGTYVCRSSNMGITSLKVHVLNAGSTNVRRGIRSRDPAVDVSQLDHRHDWPGSVTWFIFIGQGQSHGCVFGEGYPM</sequence>
<feature type="non-terminal residue" evidence="2">
    <location>
        <position position="261"/>
    </location>
</feature>
<evidence type="ECO:0000259" key="1">
    <source>
        <dbReference type="PROSITE" id="PS50835"/>
    </source>
</evidence>
<feature type="domain" description="Ig-like" evidence="1">
    <location>
        <begin position="100"/>
        <end position="204"/>
    </location>
</feature>
<dbReference type="PROSITE" id="PS50835">
    <property type="entry name" value="IG_LIKE"/>
    <property type="match status" value="1"/>
</dbReference>
<dbReference type="InterPro" id="IPR007110">
    <property type="entry name" value="Ig-like_dom"/>
</dbReference>
<dbReference type="PANTHER" id="PTHR23279:SF36">
    <property type="entry name" value="DEFECTIVE PROBOSCIS EXTENSION RESPONSE 9, ISOFORM A"/>
    <property type="match status" value="1"/>
</dbReference>
<keyword evidence="3" id="KW-1185">Reference proteome</keyword>
<accession>A0ABD0M3H5</accession>
<reference evidence="2 3" key="1">
    <citation type="journal article" date="2023" name="Sci. Data">
        <title>Genome assembly of the Korean intertidal mud-creeper Batillaria attramentaria.</title>
        <authorList>
            <person name="Patra A.K."/>
            <person name="Ho P.T."/>
            <person name="Jun S."/>
            <person name="Lee S.J."/>
            <person name="Kim Y."/>
            <person name="Won Y.J."/>
        </authorList>
    </citation>
    <scope>NUCLEOTIDE SEQUENCE [LARGE SCALE GENOMIC DNA]</scope>
    <source>
        <strain evidence="2">Wonlab-2016</strain>
    </source>
</reference>
<evidence type="ECO:0000313" key="3">
    <source>
        <dbReference type="Proteomes" id="UP001519460"/>
    </source>
</evidence>